<dbReference type="InterPro" id="IPR036249">
    <property type="entry name" value="Thioredoxin-like_sf"/>
</dbReference>
<dbReference type="EMBL" id="HACG01032740">
    <property type="protein sequence ID" value="CEK79605.1"/>
    <property type="molecule type" value="Transcribed_RNA"/>
</dbReference>
<dbReference type="PANTHER" id="PTHR33875">
    <property type="entry name" value="OS09G0542200 PROTEIN"/>
    <property type="match status" value="1"/>
</dbReference>
<reference evidence="1" key="1">
    <citation type="submission" date="2014-12" db="EMBL/GenBank/DDBJ databases">
        <title>Insight into the proteome of Arion vulgaris.</title>
        <authorList>
            <person name="Aradska J."/>
            <person name="Bulat T."/>
            <person name="Smidak R."/>
            <person name="Sarate P."/>
            <person name="Gangsoo J."/>
            <person name="Sialana F."/>
            <person name="Bilban M."/>
            <person name="Lubec G."/>
        </authorList>
    </citation>
    <scope>NUCLEOTIDE SEQUENCE</scope>
    <source>
        <tissue evidence="1">Skin</tissue>
    </source>
</reference>
<evidence type="ECO:0008006" key="2">
    <source>
        <dbReference type="Google" id="ProtNLM"/>
    </source>
</evidence>
<dbReference type="SUPFAM" id="SSF52833">
    <property type="entry name" value="Thioredoxin-like"/>
    <property type="match status" value="1"/>
</dbReference>
<proteinExistence type="predicted"/>
<accession>A0A0B7AI53</accession>
<protein>
    <recommendedName>
        <fullName evidence="2">Thioredoxin-like fold domain-containing protein</fullName>
    </recommendedName>
</protein>
<dbReference type="Gene3D" id="3.40.30.10">
    <property type="entry name" value="Glutaredoxin"/>
    <property type="match status" value="1"/>
</dbReference>
<name>A0A0B7AI53_9EUPU</name>
<dbReference type="PANTHER" id="PTHR33875:SF2">
    <property type="entry name" value="ACR183CP"/>
    <property type="match status" value="1"/>
</dbReference>
<dbReference type="AlphaFoldDB" id="A0A0B7AI53"/>
<gene>
    <name evidence="1" type="primary">ORF116399</name>
</gene>
<evidence type="ECO:0000313" key="1">
    <source>
        <dbReference type="EMBL" id="CEK79605.1"/>
    </source>
</evidence>
<sequence length="154" mass="18202">MFPLPYHQNSFYASRAAFVIHYLTNGTKTFQWIERILLEKLPDLTDSSFYNKSDVDLLNLFEEYVSDMGVDVATFRDMVDRRNSNQFERYTRIMWKYACSRGVAGTPTYIVNGIVHPNIEQSWGLNEWKLFINPLLQPQLFDDIDYLEINQPEE</sequence>
<organism evidence="1">
    <name type="scientific">Arion vulgaris</name>
    <dbReference type="NCBI Taxonomy" id="1028688"/>
    <lineage>
        <taxon>Eukaryota</taxon>
        <taxon>Metazoa</taxon>
        <taxon>Spiralia</taxon>
        <taxon>Lophotrochozoa</taxon>
        <taxon>Mollusca</taxon>
        <taxon>Gastropoda</taxon>
        <taxon>Heterobranchia</taxon>
        <taxon>Euthyneura</taxon>
        <taxon>Panpulmonata</taxon>
        <taxon>Eupulmonata</taxon>
        <taxon>Stylommatophora</taxon>
        <taxon>Helicina</taxon>
        <taxon>Arionoidea</taxon>
        <taxon>Arionidae</taxon>
        <taxon>Arion</taxon>
    </lineage>
</organism>